<keyword evidence="9" id="KW-1185">Reference proteome</keyword>
<dbReference type="InterPro" id="IPR026590">
    <property type="entry name" value="Ssirtuin_cat_dom"/>
</dbReference>
<dbReference type="GO" id="GO:0005634">
    <property type="term" value="C:nucleus"/>
    <property type="evidence" value="ECO:0007669"/>
    <property type="project" value="TreeGrafter"/>
</dbReference>
<dbReference type="GO" id="GO:0017136">
    <property type="term" value="F:histone deacetylase activity, NAD-dependent"/>
    <property type="evidence" value="ECO:0007669"/>
    <property type="project" value="TreeGrafter"/>
</dbReference>
<gene>
    <name evidence="8" type="ORF">K435DRAFT_700762</name>
</gene>
<dbReference type="EMBL" id="ML180259">
    <property type="protein sequence ID" value="THU78117.1"/>
    <property type="molecule type" value="Genomic_DNA"/>
</dbReference>
<keyword evidence="6" id="KW-0479">Metal-binding</keyword>
<keyword evidence="4" id="KW-0520">NAD</keyword>
<dbReference type="Gene3D" id="3.30.1600.10">
    <property type="entry name" value="SIR2/SIRT2 'Small Domain"/>
    <property type="match status" value="1"/>
</dbReference>
<dbReference type="SUPFAM" id="SSF52467">
    <property type="entry name" value="DHS-like NAD/FAD-binding domain"/>
    <property type="match status" value="1"/>
</dbReference>
<dbReference type="Proteomes" id="UP000297245">
    <property type="component" value="Unassembled WGS sequence"/>
</dbReference>
<dbReference type="OrthoDB" id="424302at2759"/>
<evidence type="ECO:0000256" key="4">
    <source>
        <dbReference type="ARBA" id="ARBA00023027"/>
    </source>
</evidence>
<dbReference type="PROSITE" id="PS50305">
    <property type="entry name" value="SIRTUIN"/>
    <property type="match status" value="1"/>
</dbReference>
<feature type="binding site" evidence="6">
    <location>
        <position position="195"/>
    </location>
    <ligand>
        <name>Zn(2+)</name>
        <dbReference type="ChEBI" id="CHEBI:29105"/>
    </ligand>
</feature>
<feature type="binding site" evidence="6">
    <location>
        <position position="192"/>
    </location>
    <ligand>
        <name>Zn(2+)</name>
        <dbReference type="ChEBI" id="CHEBI:29105"/>
    </ligand>
</feature>
<evidence type="ECO:0000256" key="3">
    <source>
        <dbReference type="ARBA" id="ARBA00022679"/>
    </source>
</evidence>
<evidence type="ECO:0000313" key="8">
    <source>
        <dbReference type="EMBL" id="THU78117.1"/>
    </source>
</evidence>
<dbReference type="InterPro" id="IPR050134">
    <property type="entry name" value="NAD-dep_sirtuin_deacylases"/>
</dbReference>
<keyword evidence="3" id="KW-0808">Transferase</keyword>
<evidence type="ECO:0000313" key="9">
    <source>
        <dbReference type="Proteomes" id="UP000297245"/>
    </source>
</evidence>
<feature type="domain" description="Deacetylase sirtuin-type" evidence="7">
    <location>
        <begin position="1"/>
        <end position="289"/>
    </location>
</feature>
<evidence type="ECO:0000256" key="5">
    <source>
        <dbReference type="ARBA" id="ARBA00023128"/>
    </source>
</evidence>
<dbReference type="GO" id="GO:0005739">
    <property type="term" value="C:mitochondrion"/>
    <property type="evidence" value="ECO:0007669"/>
    <property type="project" value="UniProtKB-SubCell"/>
</dbReference>
<evidence type="ECO:0000256" key="6">
    <source>
        <dbReference type="PROSITE-ProRule" id="PRU00236"/>
    </source>
</evidence>
<dbReference type="InterPro" id="IPR029035">
    <property type="entry name" value="DHS-like_NAD/FAD-binding_dom"/>
</dbReference>
<name>A0A4S8KQV4_DENBC</name>
<dbReference type="AlphaFoldDB" id="A0A4S8KQV4"/>
<reference evidence="8 9" key="1">
    <citation type="journal article" date="2019" name="Nat. Ecol. Evol.">
        <title>Megaphylogeny resolves global patterns of mushroom evolution.</title>
        <authorList>
            <person name="Varga T."/>
            <person name="Krizsan K."/>
            <person name="Foldi C."/>
            <person name="Dima B."/>
            <person name="Sanchez-Garcia M."/>
            <person name="Sanchez-Ramirez S."/>
            <person name="Szollosi G.J."/>
            <person name="Szarkandi J.G."/>
            <person name="Papp V."/>
            <person name="Albert L."/>
            <person name="Andreopoulos W."/>
            <person name="Angelini C."/>
            <person name="Antonin V."/>
            <person name="Barry K.W."/>
            <person name="Bougher N.L."/>
            <person name="Buchanan P."/>
            <person name="Buyck B."/>
            <person name="Bense V."/>
            <person name="Catcheside P."/>
            <person name="Chovatia M."/>
            <person name="Cooper J."/>
            <person name="Damon W."/>
            <person name="Desjardin D."/>
            <person name="Finy P."/>
            <person name="Geml J."/>
            <person name="Haridas S."/>
            <person name="Hughes K."/>
            <person name="Justo A."/>
            <person name="Karasinski D."/>
            <person name="Kautmanova I."/>
            <person name="Kiss B."/>
            <person name="Kocsube S."/>
            <person name="Kotiranta H."/>
            <person name="LaButti K.M."/>
            <person name="Lechner B.E."/>
            <person name="Liimatainen K."/>
            <person name="Lipzen A."/>
            <person name="Lukacs Z."/>
            <person name="Mihaltcheva S."/>
            <person name="Morgado L.N."/>
            <person name="Niskanen T."/>
            <person name="Noordeloos M.E."/>
            <person name="Ohm R.A."/>
            <person name="Ortiz-Santana B."/>
            <person name="Ovrebo C."/>
            <person name="Racz N."/>
            <person name="Riley R."/>
            <person name="Savchenko A."/>
            <person name="Shiryaev A."/>
            <person name="Soop K."/>
            <person name="Spirin V."/>
            <person name="Szebenyi C."/>
            <person name="Tomsovsky M."/>
            <person name="Tulloss R.E."/>
            <person name="Uehling J."/>
            <person name="Grigoriev I.V."/>
            <person name="Vagvolgyi C."/>
            <person name="Papp T."/>
            <person name="Martin F.M."/>
            <person name="Miettinen O."/>
            <person name="Hibbett D.S."/>
            <person name="Nagy L.G."/>
        </authorList>
    </citation>
    <scope>NUCLEOTIDE SEQUENCE [LARGE SCALE GENOMIC DNA]</scope>
    <source>
        <strain evidence="8 9">CBS 962.96</strain>
    </source>
</reference>
<feature type="binding site" evidence="6">
    <location>
        <position position="153"/>
    </location>
    <ligand>
        <name>Zn(2+)</name>
        <dbReference type="ChEBI" id="CHEBI:29105"/>
    </ligand>
</feature>
<evidence type="ECO:0000256" key="1">
    <source>
        <dbReference type="ARBA" id="ARBA00004173"/>
    </source>
</evidence>
<sequence>MPSSNVEDFCDVLSSSKSILIVSGAGLSAASGIATFRGTGGRWRKYDPKILATLSAWQENQSRVWQFFHYRREEVRPAQPNKGHRVLAQMFIPSLRKAVAPNTTTVTHVTQNIDGLCLEALNRLSSASGKEPDGQIIEMHGNLFDVVCTAHDCDYRVKNTDNPICPALGGTEVIVGEGNVEPVVKRVDLPHCPKCQQLLRPDVVWFGERPKRIQEILQIADSADLCLVVGTSSLVQPASKLHERVRANGGKVAVFNMEVVNHSDEADFLFLGPCEVELQRVLGMGAIHG</sequence>
<comment type="similarity">
    <text evidence="2">Belongs to the sirtuin family. Class I subfamily.</text>
</comment>
<dbReference type="PANTHER" id="PTHR11085:SF10">
    <property type="entry name" value="NAD-DEPENDENT PROTEIN DEACYLASE SIRTUIN-5, MITOCHONDRIAL-RELATED"/>
    <property type="match status" value="1"/>
</dbReference>
<organism evidence="8 9">
    <name type="scientific">Dendrothele bispora (strain CBS 962.96)</name>
    <dbReference type="NCBI Taxonomy" id="1314807"/>
    <lineage>
        <taxon>Eukaryota</taxon>
        <taxon>Fungi</taxon>
        <taxon>Dikarya</taxon>
        <taxon>Basidiomycota</taxon>
        <taxon>Agaricomycotina</taxon>
        <taxon>Agaricomycetes</taxon>
        <taxon>Agaricomycetidae</taxon>
        <taxon>Agaricales</taxon>
        <taxon>Agaricales incertae sedis</taxon>
        <taxon>Dendrothele</taxon>
    </lineage>
</organism>
<keyword evidence="5" id="KW-0496">Mitochondrion</keyword>
<accession>A0A4S8KQV4</accession>
<evidence type="ECO:0000256" key="2">
    <source>
        <dbReference type="ARBA" id="ARBA00006924"/>
    </source>
</evidence>
<proteinExistence type="inferred from homology"/>
<keyword evidence="6" id="KW-0862">Zinc</keyword>
<comment type="subcellular location">
    <subcellularLocation>
        <location evidence="1">Mitochondrion</location>
    </subcellularLocation>
</comment>
<dbReference type="Pfam" id="PF02146">
    <property type="entry name" value="SIR2"/>
    <property type="match status" value="1"/>
</dbReference>
<protein>
    <submittedName>
        <fullName evidence="8">DHS-like NAD/FAD-binding domain-containing protein</fullName>
    </submittedName>
</protein>
<evidence type="ECO:0000259" key="7">
    <source>
        <dbReference type="PROSITE" id="PS50305"/>
    </source>
</evidence>
<dbReference type="InterPro" id="IPR026591">
    <property type="entry name" value="Sirtuin_cat_small_dom_sf"/>
</dbReference>
<feature type="binding site" evidence="6">
    <location>
        <position position="148"/>
    </location>
    <ligand>
        <name>Zn(2+)</name>
        <dbReference type="ChEBI" id="CHEBI:29105"/>
    </ligand>
</feature>
<dbReference type="GO" id="GO:0046872">
    <property type="term" value="F:metal ion binding"/>
    <property type="evidence" value="ECO:0007669"/>
    <property type="project" value="UniProtKB-KW"/>
</dbReference>
<feature type="active site" description="Proton acceptor" evidence="6">
    <location>
        <position position="140"/>
    </location>
</feature>
<dbReference type="InterPro" id="IPR003000">
    <property type="entry name" value="Sirtuin"/>
</dbReference>
<dbReference type="Gene3D" id="3.40.50.1220">
    <property type="entry name" value="TPP-binding domain"/>
    <property type="match status" value="1"/>
</dbReference>
<dbReference type="PANTHER" id="PTHR11085">
    <property type="entry name" value="NAD-DEPENDENT PROTEIN DEACYLASE SIRTUIN-5, MITOCHONDRIAL-RELATED"/>
    <property type="match status" value="1"/>
</dbReference>
<dbReference type="GO" id="GO:0070403">
    <property type="term" value="F:NAD+ binding"/>
    <property type="evidence" value="ECO:0007669"/>
    <property type="project" value="InterPro"/>
</dbReference>